<proteinExistence type="predicted"/>
<dbReference type="AlphaFoldDB" id="A0A1H6FF65"/>
<gene>
    <name evidence="1" type="ORF">MBHS_03949</name>
</gene>
<name>A0A1H6FF65_9GAMM</name>
<protein>
    <submittedName>
        <fullName evidence="1">Uncharacterized protein</fullName>
    </submittedName>
</protein>
<reference evidence="1 2" key="1">
    <citation type="submission" date="2016-10" db="EMBL/GenBank/DDBJ databases">
        <authorList>
            <person name="de Groot N.N."/>
        </authorList>
    </citation>
    <scope>NUCLEOTIDE SEQUENCE [LARGE SCALE GENOMIC DNA]</scope>
    <source>
        <strain evidence="1">MBHS1</strain>
    </source>
</reference>
<organism evidence="1 2">
    <name type="scientific">Candidatus Venteria ishoeyi</name>
    <dbReference type="NCBI Taxonomy" id="1899563"/>
    <lineage>
        <taxon>Bacteria</taxon>
        <taxon>Pseudomonadati</taxon>
        <taxon>Pseudomonadota</taxon>
        <taxon>Gammaproteobacteria</taxon>
        <taxon>Thiotrichales</taxon>
        <taxon>Thiotrichaceae</taxon>
        <taxon>Venteria</taxon>
    </lineage>
</organism>
<evidence type="ECO:0000313" key="2">
    <source>
        <dbReference type="Proteomes" id="UP000236724"/>
    </source>
</evidence>
<keyword evidence="2" id="KW-1185">Reference proteome</keyword>
<dbReference type="Proteomes" id="UP000236724">
    <property type="component" value="Unassembled WGS sequence"/>
</dbReference>
<accession>A0A1H6FF65</accession>
<sequence length="162" mass="19134">MPGKLARIYTNCCRKRVVNYSNTLYRKYLGRVTRLSNLIGCYSKTCPAWLKLETLRKSQLLTTLLHLNPNRSAELIKQHQDRIQHSEEQEEHEWLLAMRSEAKLGEQAQSVRTPAFFIASHLEKANPWQERPEFEDLKNWWQENKLKTLITKCLPCKPRLPC</sequence>
<evidence type="ECO:0000313" key="1">
    <source>
        <dbReference type="EMBL" id="SEH08061.1"/>
    </source>
</evidence>
<dbReference type="EMBL" id="FMSV02000543">
    <property type="protein sequence ID" value="SEH08061.1"/>
    <property type="molecule type" value="Genomic_DNA"/>
</dbReference>